<dbReference type="PRINTS" id="PR00455">
    <property type="entry name" value="HTHTETR"/>
</dbReference>
<keyword evidence="4" id="KW-0804">Transcription</keyword>
<keyword evidence="2" id="KW-0805">Transcription regulation</keyword>
<evidence type="ECO:0000256" key="2">
    <source>
        <dbReference type="ARBA" id="ARBA00023015"/>
    </source>
</evidence>
<dbReference type="PANTHER" id="PTHR30055:SF200">
    <property type="entry name" value="HTH-TYPE TRANSCRIPTIONAL REPRESSOR BDCR"/>
    <property type="match status" value="1"/>
</dbReference>
<protein>
    <submittedName>
        <fullName evidence="7">TetR/AcrR family transcriptional regulator</fullName>
    </submittedName>
</protein>
<dbReference type="RefSeq" id="WP_378586250.1">
    <property type="nucleotide sequence ID" value="NZ_JBHSKD010000002.1"/>
</dbReference>
<dbReference type="Proteomes" id="UP001596087">
    <property type="component" value="Unassembled WGS sequence"/>
</dbReference>
<evidence type="ECO:0000256" key="1">
    <source>
        <dbReference type="ARBA" id="ARBA00022491"/>
    </source>
</evidence>
<feature type="domain" description="HTH tetR-type" evidence="6">
    <location>
        <begin position="10"/>
        <end position="70"/>
    </location>
</feature>
<dbReference type="Pfam" id="PF13977">
    <property type="entry name" value="TetR_C_6"/>
    <property type="match status" value="1"/>
</dbReference>
<keyword evidence="1" id="KW-0678">Repressor</keyword>
<sequence length="202" mass="21983">MSGARRRSASLRQEEILGATLDVVERDGLAATRVADVASALGVSPALVFYHFRTKDALVAAAFAHAAERDLARLEKVVASDDPPLEQLRGMLRHYGPTGTATGWRLWIDAWALAQREKEIHAVLRRMDRQWCALLREVVEAGVASGDFRCPDPGASVTRISALLDGLSVATLVYKSVTRPQLKAWVAEAVARELEVEGAVLT</sequence>
<evidence type="ECO:0000313" key="8">
    <source>
        <dbReference type="Proteomes" id="UP001596087"/>
    </source>
</evidence>
<accession>A0ABW0BE34</accession>
<dbReference type="Gene3D" id="1.10.357.10">
    <property type="entry name" value="Tetracycline Repressor, domain 2"/>
    <property type="match status" value="1"/>
</dbReference>
<evidence type="ECO:0000259" key="6">
    <source>
        <dbReference type="PROSITE" id="PS50977"/>
    </source>
</evidence>
<evidence type="ECO:0000256" key="4">
    <source>
        <dbReference type="ARBA" id="ARBA00023163"/>
    </source>
</evidence>
<name>A0ABW0BE34_9ACTN</name>
<gene>
    <name evidence="7" type="ORF">ACFPGP_02170</name>
</gene>
<keyword evidence="3 5" id="KW-0238">DNA-binding</keyword>
<dbReference type="PANTHER" id="PTHR30055">
    <property type="entry name" value="HTH-TYPE TRANSCRIPTIONAL REGULATOR RUTR"/>
    <property type="match status" value="1"/>
</dbReference>
<dbReference type="PROSITE" id="PS50977">
    <property type="entry name" value="HTH_TETR_2"/>
    <property type="match status" value="1"/>
</dbReference>
<dbReference type="Pfam" id="PF00440">
    <property type="entry name" value="TetR_N"/>
    <property type="match status" value="1"/>
</dbReference>
<dbReference type="InterPro" id="IPR001647">
    <property type="entry name" value="HTH_TetR"/>
</dbReference>
<feature type="DNA-binding region" description="H-T-H motif" evidence="5">
    <location>
        <begin position="33"/>
        <end position="52"/>
    </location>
</feature>
<dbReference type="InterPro" id="IPR036271">
    <property type="entry name" value="Tet_transcr_reg_TetR-rel_C_sf"/>
</dbReference>
<evidence type="ECO:0000256" key="3">
    <source>
        <dbReference type="ARBA" id="ARBA00023125"/>
    </source>
</evidence>
<evidence type="ECO:0000313" key="7">
    <source>
        <dbReference type="EMBL" id="MFC5175460.1"/>
    </source>
</evidence>
<keyword evidence="8" id="KW-1185">Reference proteome</keyword>
<dbReference type="InterPro" id="IPR009057">
    <property type="entry name" value="Homeodomain-like_sf"/>
</dbReference>
<dbReference type="SUPFAM" id="SSF46689">
    <property type="entry name" value="Homeodomain-like"/>
    <property type="match status" value="1"/>
</dbReference>
<comment type="caution">
    <text evidence="7">The sequence shown here is derived from an EMBL/GenBank/DDBJ whole genome shotgun (WGS) entry which is preliminary data.</text>
</comment>
<dbReference type="InterPro" id="IPR050109">
    <property type="entry name" value="HTH-type_TetR-like_transc_reg"/>
</dbReference>
<evidence type="ECO:0000256" key="5">
    <source>
        <dbReference type="PROSITE-ProRule" id="PRU00335"/>
    </source>
</evidence>
<reference evidence="8" key="1">
    <citation type="journal article" date="2019" name="Int. J. Syst. Evol. Microbiol.">
        <title>The Global Catalogue of Microorganisms (GCM) 10K type strain sequencing project: providing services to taxonomists for standard genome sequencing and annotation.</title>
        <authorList>
            <consortium name="The Broad Institute Genomics Platform"/>
            <consortium name="The Broad Institute Genome Sequencing Center for Infectious Disease"/>
            <person name="Wu L."/>
            <person name="Ma J."/>
        </authorList>
    </citation>
    <scope>NUCLEOTIDE SEQUENCE [LARGE SCALE GENOMIC DNA]</scope>
    <source>
        <strain evidence="8">DFY41</strain>
    </source>
</reference>
<proteinExistence type="predicted"/>
<dbReference type="SUPFAM" id="SSF48498">
    <property type="entry name" value="Tetracyclin repressor-like, C-terminal domain"/>
    <property type="match status" value="1"/>
</dbReference>
<dbReference type="EMBL" id="JBHSKD010000002">
    <property type="protein sequence ID" value="MFC5175460.1"/>
    <property type="molecule type" value="Genomic_DNA"/>
</dbReference>
<organism evidence="7 8">
    <name type="scientific">Nocardioides taihuensis</name>
    <dbReference type="NCBI Taxonomy" id="1835606"/>
    <lineage>
        <taxon>Bacteria</taxon>
        <taxon>Bacillati</taxon>
        <taxon>Actinomycetota</taxon>
        <taxon>Actinomycetes</taxon>
        <taxon>Propionibacteriales</taxon>
        <taxon>Nocardioidaceae</taxon>
        <taxon>Nocardioides</taxon>
    </lineage>
</organism>
<dbReference type="InterPro" id="IPR039538">
    <property type="entry name" value="BetI_C"/>
</dbReference>